<dbReference type="InterPro" id="IPR051320">
    <property type="entry name" value="Viral_Replic_Matur_Polypro"/>
</dbReference>
<evidence type="ECO:0000313" key="1">
    <source>
        <dbReference type="EMBL" id="KAI9182420.1"/>
    </source>
</evidence>
<accession>A0AAD5NUY9</accession>
<protein>
    <recommendedName>
        <fullName evidence="3">Reverse transcriptase</fullName>
    </recommendedName>
</protein>
<dbReference type="AlphaFoldDB" id="A0AAD5NUY9"/>
<evidence type="ECO:0008006" key="3">
    <source>
        <dbReference type="Google" id="ProtNLM"/>
    </source>
</evidence>
<proteinExistence type="predicted"/>
<name>A0AAD5NUY9_ACENE</name>
<dbReference type="Gene3D" id="3.30.70.270">
    <property type="match status" value="1"/>
</dbReference>
<dbReference type="InterPro" id="IPR043128">
    <property type="entry name" value="Rev_trsase/Diguanyl_cyclase"/>
</dbReference>
<sequence length="183" mass="19818">MVAASLETLIPYIRPGPRLGKEVWIDGPSESNVNEQAGNQNSKNCIESLVDNGGRVHQSEAGLAFVIQEYFSSIFKSSNPSSHYIRKATEGISSSLSDCNRTNLGAVFRPEESKCCFGVTQVGYLGHLISGDGVQVDPAKTKALNEWPIPTIAKGVRGFLGLARYYQKFISGFGRTAALLPSY</sequence>
<dbReference type="Proteomes" id="UP001064489">
    <property type="component" value="Chromosome 4"/>
</dbReference>
<comment type="caution">
    <text evidence="1">The sequence shown here is derived from an EMBL/GenBank/DDBJ whole genome shotgun (WGS) entry which is preliminary data.</text>
</comment>
<organism evidence="1 2">
    <name type="scientific">Acer negundo</name>
    <name type="common">Box elder</name>
    <dbReference type="NCBI Taxonomy" id="4023"/>
    <lineage>
        <taxon>Eukaryota</taxon>
        <taxon>Viridiplantae</taxon>
        <taxon>Streptophyta</taxon>
        <taxon>Embryophyta</taxon>
        <taxon>Tracheophyta</taxon>
        <taxon>Spermatophyta</taxon>
        <taxon>Magnoliopsida</taxon>
        <taxon>eudicotyledons</taxon>
        <taxon>Gunneridae</taxon>
        <taxon>Pentapetalae</taxon>
        <taxon>rosids</taxon>
        <taxon>malvids</taxon>
        <taxon>Sapindales</taxon>
        <taxon>Sapindaceae</taxon>
        <taxon>Hippocastanoideae</taxon>
        <taxon>Acereae</taxon>
        <taxon>Acer</taxon>
    </lineage>
</organism>
<dbReference type="PANTHER" id="PTHR33064">
    <property type="entry name" value="POL PROTEIN"/>
    <property type="match status" value="1"/>
</dbReference>
<evidence type="ECO:0000313" key="2">
    <source>
        <dbReference type="Proteomes" id="UP001064489"/>
    </source>
</evidence>
<dbReference type="InterPro" id="IPR043502">
    <property type="entry name" value="DNA/RNA_pol_sf"/>
</dbReference>
<dbReference type="SUPFAM" id="SSF56672">
    <property type="entry name" value="DNA/RNA polymerases"/>
    <property type="match status" value="1"/>
</dbReference>
<reference evidence="1" key="1">
    <citation type="journal article" date="2022" name="Plant J.">
        <title>Strategies of tolerance reflected in two North American maple genomes.</title>
        <authorList>
            <person name="McEvoy S.L."/>
            <person name="Sezen U.U."/>
            <person name="Trouern-Trend A."/>
            <person name="McMahon S.M."/>
            <person name="Schaberg P.G."/>
            <person name="Yang J."/>
            <person name="Wegrzyn J.L."/>
            <person name="Swenson N.G."/>
        </authorList>
    </citation>
    <scope>NUCLEOTIDE SEQUENCE</scope>
    <source>
        <strain evidence="1">91603</strain>
    </source>
</reference>
<gene>
    <name evidence="1" type="ORF">LWI28_025189</name>
</gene>
<dbReference type="EMBL" id="JAJSOW010000101">
    <property type="protein sequence ID" value="KAI9182420.1"/>
    <property type="molecule type" value="Genomic_DNA"/>
</dbReference>
<dbReference type="PANTHER" id="PTHR33064:SF37">
    <property type="entry name" value="RIBONUCLEASE H"/>
    <property type="match status" value="1"/>
</dbReference>
<keyword evidence="2" id="KW-1185">Reference proteome</keyword>
<reference evidence="1" key="2">
    <citation type="submission" date="2023-02" db="EMBL/GenBank/DDBJ databases">
        <authorList>
            <person name="Swenson N.G."/>
            <person name="Wegrzyn J.L."/>
            <person name="Mcevoy S.L."/>
        </authorList>
    </citation>
    <scope>NUCLEOTIDE SEQUENCE</scope>
    <source>
        <strain evidence="1">91603</strain>
        <tissue evidence="1">Leaf</tissue>
    </source>
</reference>